<keyword evidence="3 11" id="KW-0812">Transmembrane</keyword>
<feature type="domain" description="Fibronectin type-III" evidence="15">
    <location>
        <begin position="845"/>
        <end position="935"/>
    </location>
</feature>
<evidence type="ECO:0000256" key="9">
    <source>
        <dbReference type="ARBA" id="ARBA00023180"/>
    </source>
</evidence>
<evidence type="ECO:0000313" key="16">
    <source>
        <dbReference type="EMBL" id="KAF0288997.1"/>
    </source>
</evidence>
<keyword evidence="4 12" id="KW-0732">Signal</keyword>
<evidence type="ECO:0000256" key="10">
    <source>
        <dbReference type="ARBA" id="ARBA00051722"/>
    </source>
</evidence>
<evidence type="ECO:0000256" key="5">
    <source>
        <dbReference type="ARBA" id="ARBA00022801"/>
    </source>
</evidence>
<dbReference type="Gene3D" id="2.60.40.10">
    <property type="entry name" value="Immunoglobulins"/>
    <property type="match status" value="10"/>
</dbReference>
<feature type="domain" description="Fibronectin type-III" evidence="15">
    <location>
        <begin position="650"/>
        <end position="746"/>
    </location>
</feature>
<evidence type="ECO:0000313" key="17">
    <source>
        <dbReference type="Proteomes" id="UP000440578"/>
    </source>
</evidence>
<dbReference type="SMART" id="SM00404">
    <property type="entry name" value="PTPc_motif"/>
    <property type="match status" value="1"/>
</dbReference>
<feature type="domain" description="Fibronectin type-III" evidence="15">
    <location>
        <begin position="936"/>
        <end position="1033"/>
    </location>
</feature>
<evidence type="ECO:0000259" key="15">
    <source>
        <dbReference type="PROSITE" id="PS50853"/>
    </source>
</evidence>
<organism evidence="16 17">
    <name type="scientific">Amphibalanus amphitrite</name>
    <name type="common">Striped barnacle</name>
    <name type="synonym">Balanus amphitrite</name>
    <dbReference type="NCBI Taxonomy" id="1232801"/>
    <lineage>
        <taxon>Eukaryota</taxon>
        <taxon>Metazoa</taxon>
        <taxon>Ecdysozoa</taxon>
        <taxon>Arthropoda</taxon>
        <taxon>Crustacea</taxon>
        <taxon>Multicrustacea</taxon>
        <taxon>Cirripedia</taxon>
        <taxon>Thoracica</taxon>
        <taxon>Thoracicalcarea</taxon>
        <taxon>Balanomorpha</taxon>
        <taxon>Balanoidea</taxon>
        <taxon>Balanidae</taxon>
        <taxon>Amphibalaninae</taxon>
        <taxon>Amphibalanus</taxon>
    </lineage>
</organism>
<dbReference type="PROSITE" id="PS50853">
    <property type="entry name" value="FN3"/>
    <property type="match status" value="7"/>
</dbReference>
<protein>
    <recommendedName>
        <fullName evidence="2">protein-tyrosine-phosphatase</fullName>
        <ecNumber evidence="2">3.1.3.48</ecNumber>
    </recommendedName>
</protein>
<evidence type="ECO:0000256" key="7">
    <source>
        <dbReference type="ARBA" id="ARBA00022989"/>
    </source>
</evidence>
<dbReference type="PRINTS" id="PR00700">
    <property type="entry name" value="PRTYPHPHTASE"/>
</dbReference>
<dbReference type="SMART" id="SM00194">
    <property type="entry name" value="PTPc"/>
    <property type="match status" value="1"/>
</dbReference>
<gene>
    <name evidence="16" type="primary">Ptp10D_1</name>
    <name evidence="16" type="ORF">FJT64_012677</name>
</gene>
<feature type="signal peptide" evidence="12">
    <location>
        <begin position="1"/>
        <end position="22"/>
    </location>
</feature>
<evidence type="ECO:0000256" key="1">
    <source>
        <dbReference type="ARBA" id="ARBA00004479"/>
    </source>
</evidence>
<feature type="domain" description="Tyrosine specific protein phosphatases" evidence="14">
    <location>
        <begin position="1429"/>
        <end position="1503"/>
    </location>
</feature>
<dbReference type="Gene3D" id="3.90.190.10">
    <property type="entry name" value="Protein tyrosine phosphatase superfamily"/>
    <property type="match status" value="1"/>
</dbReference>
<dbReference type="InterPro" id="IPR036116">
    <property type="entry name" value="FN3_sf"/>
</dbReference>
<keyword evidence="8 11" id="KW-0472">Membrane</keyword>
<dbReference type="GO" id="GO:0048666">
    <property type="term" value="P:neuron development"/>
    <property type="evidence" value="ECO:0007669"/>
    <property type="project" value="UniProtKB-ARBA"/>
</dbReference>
<comment type="catalytic activity">
    <reaction evidence="10">
        <text>O-phospho-L-tyrosyl-[protein] + H2O = L-tyrosyl-[protein] + phosphate</text>
        <dbReference type="Rhea" id="RHEA:10684"/>
        <dbReference type="Rhea" id="RHEA-COMP:10136"/>
        <dbReference type="Rhea" id="RHEA-COMP:20101"/>
        <dbReference type="ChEBI" id="CHEBI:15377"/>
        <dbReference type="ChEBI" id="CHEBI:43474"/>
        <dbReference type="ChEBI" id="CHEBI:46858"/>
        <dbReference type="ChEBI" id="CHEBI:61978"/>
        <dbReference type="EC" id="3.1.3.48"/>
    </reaction>
</comment>
<comment type="subcellular location">
    <subcellularLocation>
        <location evidence="1">Membrane</location>
        <topology evidence="1">Single-pass type I membrane protein</topology>
    </subcellularLocation>
</comment>
<comment type="caution">
    <text evidence="16">The sequence shown here is derived from an EMBL/GenBank/DDBJ whole genome shotgun (WGS) entry which is preliminary data.</text>
</comment>
<feature type="transmembrane region" description="Helical" evidence="11">
    <location>
        <begin position="1182"/>
        <end position="1203"/>
    </location>
</feature>
<evidence type="ECO:0000256" key="6">
    <source>
        <dbReference type="ARBA" id="ARBA00022912"/>
    </source>
</evidence>
<dbReference type="Pfam" id="PF00041">
    <property type="entry name" value="fn3"/>
    <property type="match status" value="9"/>
</dbReference>
<feature type="domain" description="Fibronectin type-III" evidence="15">
    <location>
        <begin position="381"/>
        <end position="474"/>
    </location>
</feature>
<dbReference type="EMBL" id="VIIS01002068">
    <property type="protein sequence ID" value="KAF0288997.1"/>
    <property type="molecule type" value="Genomic_DNA"/>
</dbReference>
<proteinExistence type="predicted"/>
<dbReference type="InterPro" id="IPR003595">
    <property type="entry name" value="Tyr_Pase_cat"/>
</dbReference>
<dbReference type="PROSITE" id="PS50055">
    <property type="entry name" value="TYR_PHOSPHATASE_PTP"/>
    <property type="match status" value="1"/>
</dbReference>
<dbReference type="InterPro" id="IPR003961">
    <property type="entry name" value="FN3_dom"/>
</dbReference>
<feature type="domain" description="Tyrosine-protein phosphatase" evidence="13">
    <location>
        <begin position="1257"/>
        <end position="1512"/>
    </location>
</feature>
<keyword evidence="17" id="KW-1185">Reference proteome</keyword>
<dbReference type="OrthoDB" id="8609993at2759"/>
<evidence type="ECO:0000256" key="4">
    <source>
        <dbReference type="ARBA" id="ARBA00022729"/>
    </source>
</evidence>
<keyword evidence="6" id="KW-0904">Protein phosphatase</keyword>
<dbReference type="GO" id="GO:0016020">
    <property type="term" value="C:membrane"/>
    <property type="evidence" value="ECO:0007669"/>
    <property type="project" value="UniProtKB-SubCell"/>
</dbReference>
<dbReference type="PANTHER" id="PTHR46957:SF3">
    <property type="entry name" value="CYTOKINE RECEPTOR"/>
    <property type="match status" value="1"/>
</dbReference>
<dbReference type="PROSITE" id="PS50056">
    <property type="entry name" value="TYR_PHOSPHATASE_2"/>
    <property type="match status" value="1"/>
</dbReference>
<dbReference type="InterPro" id="IPR029021">
    <property type="entry name" value="Prot-tyrosine_phosphatase-like"/>
</dbReference>
<dbReference type="Pfam" id="PF00102">
    <property type="entry name" value="Y_phosphatase"/>
    <property type="match status" value="1"/>
</dbReference>
<name>A0A6A4UYS4_AMPAM</name>
<dbReference type="PANTHER" id="PTHR46957">
    <property type="entry name" value="CYTOKINE RECEPTOR"/>
    <property type="match status" value="1"/>
</dbReference>
<evidence type="ECO:0000259" key="14">
    <source>
        <dbReference type="PROSITE" id="PS50056"/>
    </source>
</evidence>
<feature type="chain" id="PRO_5025602128" description="protein-tyrosine-phosphatase" evidence="12">
    <location>
        <begin position="23"/>
        <end position="1543"/>
    </location>
</feature>
<evidence type="ECO:0000256" key="8">
    <source>
        <dbReference type="ARBA" id="ARBA00023136"/>
    </source>
</evidence>
<keyword evidence="5" id="KW-0378">Hydrolase</keyword>
<dbReference type="InterPro" id="IPR000242">
    <property type="entry name" value="PTP_cat"/>
</dbReference>
<evidence type="ECO:0000259" key="13">
    <source>
        <dbReference type="PROSITE" id="PS50055"/>
    </source>
</evidence>
<feature type="domain" description="Fibronectin type-III" evidence="15">
    <location>
        <begin position="197"/>
        <end position="292"/>
    </location>
</feature>
<dbReference type="Proteomes" id="UP000440578">
    <property type="component" value="Unassembled WGS sequence"/>
</dbReference>
<evidence type="ECO:0000256" key="11">
    <source>
        <dbReference type="SAM" id="Phobius"/>
    </source>
</evidence>
<evidence type="ECO:0000256" key="3">
    <source>
        <dbReference type="ARBA" id="ARBA00022692"/>
    </source>
</evidence>
<dbReference type="SUPFAM" id="SSF49265">
    <property type="entry name" value="Fibronectin type III"/>
    <property type="match status" value="6"/>
</dbReference>
<keyword evidence="7 11" id="KW-1133">Transmembrane helix</keyword>
<dbReference type="CDD" id="cd14548">
    <property type="entry name" value="R3-PTPc"/>
    <property type="match status" value="1"/>
</dbReference>
<dbReference type="FunFam" id="3.90.190.10:FF:000009">
    <property type="entry name" value="Receptor-type tyrosine-protein phosphatase beta"/>
    <property type="match status" value="1"/>
</dbReference>
<reference evidence="16 17" key="1">
    <citation type="submission" date="2019-07" db="EMBL/GenBank/DDBJ databases">
        <title>Draft genome assembly of a fouling barnacle, Amphibalanus amphitrite (Darwin, 1854): The first reference genome for Thecostraca.</title>
        <authorList>
            <person name="Kim W."/>
        </authorList>
    </citation>
    <scope>NUCLEOTIDE SEQUENCE [LARGE SCALE GENOMIC DNA]</scope>
    <source>
        <strain evidence="16">SNU_AA5</strain>
        <tissue evidence="16">Soma without cirri and trophi</tissue>
    </source>
</reference>
<evidence type="ECO:0000256" key="2">
    <source>
        <dbReference type="ARBA" id="ARBA00013064"/>
    </source>
</evidence>
<dbReference type="CDD" id="cd00063">
    <property type="entry name" value="FN3"/>
    <property type="match status" value="9"/>
</dbReference>
<dbReference type="EC" id="3.1.3.48" evidence="2"/>
<dbReference type="GO" id="GO:0004725">
    <property type="term" value="F:protein tyrosine phosphatase activity"/>
    <property type="evidence" value="ECO:0007669"/>
    <property type="project" value="UniProtKB-EC"/>
</dbReference>
<dbReference type="InterPro" id="IPR013783">
    <property type="entry name" value="Ig-like_fold"/>
</dbReference>
<feature type="domain" description="Fibronectin type-III" evidence="15">
    <location>
        <begin position="562"/>
        <end position="649"/>
    </location>
</feature>
<dbReference type="InterPro" id="IPR000387">
    <property type="entry name" value="Tyr_Pase_dom"/>
</dbReference>
<accession>A0A6A4UYS4</accession>
<sequence length="1543" mass="174501">MGWNMGATALLVFFAATGFVESTDLVVQTPFEIDVQSARFRLDYRPAEGYPAPNATFTPAQIRRGVTLTNVLPGAKYEVSLYLTNDSYTDWPAWSETLDTKPNPPENFSAAVLSGKIVQVSWLPPTAGGTTGYKLKVIPYSEPQNSVHNIIIDKDKSPFTLRELTPGASYGLELYSRYGDAESSEAASANITTIPNTPGRFIVWFRNETTMLVLWQPPYPAGIYSKYKVSIDPPDAPDSVFEVEKDGEPPGPAQAAFYGLTPGRPYNISVQTISNDQVSLPTTAQYRTVPLAPRNVTFDPRSLKPRSFVVRWQPPKGFVEFDKYSVSIDTRKKAPQIIERGQPTSALFTEGLEPGVTYKVMVKAVSVNVASWPAEGNVTTSPLPVIGMNSTTNPETGEIFVEWQPDPESYQDHYRVTYQELETFNGDSSTTVVGDTKFSVDNLLPGRNYSISVAAVSNSVPSVEVAIFQATKPATPIIENLEPIPEGLNISWKSDVTSRQDHYAVIYTRNDTEVEKTVQTELPRVQLRDLYPGAVYEIRIFAISHNLWSNPHKYYQAVFPNEVRDLNVTVVSASSVRLDWNPPRDSIYDGYIVRYTTADGRKTELPLTTNTSYMVRGLLPGYRYTLQVSAVSSKVESWKPVSVQQTLPPAKTHAGDVQVLIDSSNVTLIWQVPDGYVDNYIVSWWPIDDPAKKETITVGETLQAGKMAVPVTGLRPGEQYLFEIYSTAHEQESEKITINERTLPLFQSTVQLVSGVSEPSTLTITYTPTPPSGTTFDRYRCVLADADKPGQPIVRKEERMADDPNRSCIFKELVPGRVYRVTMWTVSGGVTSVPYSRDIRLYPAPITEINATRITDTEMTLTWDEPNGEWDGFDVYHQGEGEASVKNMVVNPPFTFQDLTPHKNYTFTIRTLSGSQTRLMQRSDPLSASFVTDESVPGRVAVFTAADLTPNHIRFRWRLPDTAQNGVLQGFTIRYGEKDAKRVLVQDFGPHETEGLIRDLQPGQAYTFQIQARTKPGYGPVTNYETTMPVWPPPEPNARVFPTEVSKNDTTIRVRFRKNYFSDENGPVIGYSIVVAEDYSKDSSGFELPNWLDVQAYPVWPPYQVNRPYNPFSNRSVEDFTIGTDAACAQKCPRERCYCNGPLKSGTNYVVKVRAYTAPDKFADTAYSHPIQTDYTKNYTNVLVAIFVPLLVLALIAVVIVIMRRRNMAPFYMTKEMRHKDDDMSLRDSIIETSRPVKLKDFLEHYRFMSADSDIRFSEEYEDLKQVGRDQPCTFADLPCNRPKNRFTNILPYDHSRVKLQPTDDEEGSDYINANYVPGYTSPREFIVTQGPLHSTRDDFWRMVWESNSRAIVMLTRCVEKGREKCDHYWPYDMQPQYYGEIQVVVLNQSQFPDWTVSEFKVMRGDSSRVVRHFHFTTWPDFGVPEPAQVLVRFVRAFRERVPYDQKPIITHCSAGVGRSGTFIALDRAIQHIRKYDYIDIFGMVYDMRKERVLMVQTEVQYICIHTCLKVVLEGKENDDLSMRETHTNMAYDDDEGIAESGM</sequence>
<dbReference type="SUPFAM" id="SSF52799">
    <property type="entry name" value="(Phosphotyrosine protein) phosphatases II"/>
    <property type="match status" value="1"/>
</dbReference>
<dbReference type="SMART" id="SM00060">
    <property type="entry name" value="FN3"/>
    <property type="match status" value="12"/>
</dbReference>
<feature type="domain" description="Fibronectin type-III" evidence="15">
    <location>
        <begin position="104"/>
        <end position="196"/>
    </location>
</feature>
<evidence type="ECO:0000256" key="12">
    <source>
        <dbReference type="SAM" id="SignalP"/>
    </source>
</evidence>
<dbReference type="InterPro" id="IPR050713">
    <property type="entry name" value="RTP_Phos/Ushers"/>
</dbReference>
<keyword evidence="9" id="KW-0325">Glycoprotein</keyword>